<evidence type="ECO:0000313" key="2">
    <source>
        <dbReference type="Proteomes" id="UP000265520"/>
    </source>
</evidence>
<dbReference type="Proteomes" id="UP000265520">
    <property type="component" value="Unassembled WGS sequence"/>
</dbReference>
<comment type="caution">
    <text evidence="1">The sequence shown here is derived from an EMBL/GenBank/DDBJ whole genome shotgun (WGS) entry which is preliminary data.</text>
</comment>
<dbReference type="EMBL" id="LXQA010151659">
    <property type="protein sequence ID" value="MCI26165.1"/>
    <property type="molecule type" value="Genomic_DNA"/>
</dbReference>
<keyword evidence="2" id="KW-1185">Reference proteome</keyword>
<feature type="non-terminal residue" evidence="1">
    <location>
        <position position="1"/>
    </location>
</feature>
<sequence length="31" mass="3560">SFFHYAHTKNKVGEGATKYVISNQSKCLHTY</sequence>
<name>A0A392QSE2_9FABA</name>
<dbReference type="AlphaFoldDB" id="A0A392QSE2"/>
<proteinExistence type="predicted"/>
<reference evidence="1 2" key="1">
    <citation type="journal article" date="2018" name="Front. Plant Sci.">
        <title>Red Clover (Trifolium pratense) and Zigzag Clover (T. medium) - A Picture of Genomic Similarities and Differences.</title>
        <authorList>
            <person name="Dluhosova J."/>
            <person name="Istvanek J."/>
            <person name="Nedelnik J."/>
            <person name="Repkova J."/>
        </authorList>
    </citation>
    <scope>NUCLEOTIDE SEQUENCE [LARGE SCALE GENOMIC DNA]</scope>
    <source>
        <strain evidence="2">cv. 10/8</strain>
        <tissue evidence="1">Leaf</tissue>
    </source>
</reference>
<organism evidence="1 2">
    <name type="scientific">Trifolium medium</name>
    <dbReference type="NCBI Taxonomy" id="97028"/>
    <lineage>
        <taxon>Eukaryota</taxon>
        <taxon>Viridiplantae</taxon>
        <taxon>Streptophyta</taxon>
        <taxon>Embryophyta</taxon>
        <taxon>Tracheophyta</taxon>
        <taxon>Spermatophyta</taxon>
        <taxon>Magnoliopsida</taxon>
        <taxon>eudicotyledons</taxon>
        <taxon>Gunneridae</taxon>
        <taxon>Pentapetalae</taxon>
        <taxon>rosids</taxon>
        <taxon>fabids</taxon>
        <taxon>Fabales</taxon>
        <taxon>Fabaceae</taxon>
        <taxon>Papilionoideae</taxon>
        <taxon>50 kb inversion clade</taxon>
        <taxon>NPAAA clade</taxon>
        <taxon>Hologalegina</taxon>
        <taxon>IRL clade</taxon>
        <taxon>Trifolieae</taxon>
        <taxon>Trifolium</taxon>
    </lineage>
</organism>
<accession>A0A392QSE2</accession>
<protein>
    <submittedName>
        <fullName evidence="1">Uncharacterized protein</fullName>
    </submittedName>
</protein>
<evidence type="ECO:0000313" key="1">
    <source>
        <dbReference type="EMBL" id="MCI26165.1"/>
    </source>
</evidence>